<proteinExistence type="predicted"/>
<dbReference type="SUPFAM" id="SSF50494">
    <property type="entry name" value="Trypsin-like serine proteases"/>
    <property type="match status" value="1"/>
</dbReference>
<comment type="caution">
    <text evidence="5">The sequence shown here is derived from an EMBL/GenBank/DDBJ whole genome shotgun (WGS) entry which is preliminary data.</text>
</comment>
<dbReference type="InterPro" id="IPR050966">
    <property type="entry name" value="Glutamyl_endopeptidase"/>
</dbReference>
<organism evidence="5 6">
    <name type="scientific">Fructobacillus broussonetiae</name>
    <dbReference type="NCBI Taxonomy" id="2713173"/>
    <lineage>
        <taxon>Bacteria</taxon>
        <taxon>Bacillati</taxon>
        <taxon>Bacillota</taxon>
        <taxon>Bacilli</taxon>
        <taxon>Lactobacillales</taxon>
        <taxon>Lactobacillaceae</taxon>
        <taxon>Fructobacillus</taxon>
    </lineage>
</organism>
<dbReference type="RefSeq" id="WP_213808316.1">
    <property type="nucleotide sequence ID" value="NZ_JAAMFK010000001.1"/>
</dbReference>
<dbReference type="InterPro" id="IPR009003">
    <property type="entry name" value="Peptidase_S1_PA"/>
</dbReference>
<dbReference type="PANTHER" id="PTHR15462">
    <property type="entry name" value="SERINE PROTEASE"/>
    <property type="match status" value="1"/>
</dbReference>
<gene>
    <name evidence="5" type="ORF">G6R29_00035</name>
</gene>
<dbReference type="Pfam" id="PF13365">
    <property type="entry name" value="Trypsin_2"/>
    <property type="match status" value="1"/>
</dbReference>
<feature type="domain" description="Peptidase S1" evidence="4">
    <location>
        <begin position="37"/>
        <end position="281"/>
    </location>
</feature>
<dbReference type="PANTHER" id="PTHR15462:SF8">
    <property type="entry name" value="SERINE PROTEASE"/>
    <property type="match status" value="1"/>
</dbReference>
<evidence type="ECO:0000313" key="6">
    <source>
        <dbReference type="Proteomes" id="UP001519504"/>
    </source>
</evidence>
<dbReference type="EMBL" id="JAAMFK010000001">
    <property type="protein sequence ID" value="MBS9338026.1"/>
    <property type="molecule type" value="Genomic_DNA"/>
</dbReference>
<sequence>MKKLRMLQVGLAALTFTGSAVTVVNPASAFVFDPVKFQKGRVPNTRMAPFSSIVFIVDEETGETGSGVLIAPDTVLTAAHVVMRNRAPSARSGGSSLWPRQLINPSSLHIRPAYGGNTGSDFERYPFGWNHHGESVSIRADYFQEALRPGGDSGDNDIALIHLNAPIEGAPVLPLGEFRRQDLDRRELVTAIGFPAFLGGGNQGMPFNHNDSMYVDSGTIDAMTGRQLLSRNLNWTNGDSGGPIINSRNQVVGIMSASNSYGSFATRIDSELTCWIRQQMASRSEALAPHLVSHRWRQLGNRRVYFDEYGVATMITAQGSADEPMDLSLPKKNNHTEL</sequence>
<feature type="signal peptide" evidence="3">
    <location>
        <begin position="1"/>
        <end position="29"/>
    </location>
</feature>
<dbReference type="PROSITE" id="PS50240">
    <property type="entry name" value="TRYPSIN_DOM"/>
    <property type="match status" value="1"/>
</dbReference>
<reference evidence="5 6" key="1">
    <citation type="submission" date="2020-02" db="EMBL/GenBank/DDBJ databases">
        <title>Fructobacillus sp. isolated from paper mulberry of Taiwan.</title>
        <authorList>
            <person name="Lin S.-T."/>
        </authorList>
    </citation>
    <scope>NUCLEOTIDE SEQUENCE [LARGE SCALE GENOMIC DNA]</scope>
    <source>
        <strain evidence="5 6">M2-14</strain>
    </source>
</reference>
<keyword evidence="2" id="KW-0378">Hydrolase</keyword>
<dbReference type="InterPro" id="IPR043504">
    <property type="entry name" value="Peptidase_S1_PA_chymotrypsin"/>
</dbReference>
<dbReference type="PRINTS" id="PR00722">
    <property type="entry name" value="CHYMOTRYPSIN"/>
</dbReference>
<dbReference type="SMART" id="SM00020">
    <property type="entry name" value="Tryp_SPc"/>
    <property type="match status" value="1"/>
</dbReference>
<name>A0ABS5R074_9LACO</name>
<keyword evidence="2" id="KW-0645">Protease</keyword>
<dbReference type="Gene3D" id="2.40.10.10">
    <property type="entry name" value="Trypsin-like serine proteases"/>
    <property type="match status" value="2"/>
</dbReference>
<evidence type="ECO:0000256" key="3">
    <source>
        <dbReference type="SAM" id="SignalP"/>
    </source>
</evidence>
<keyword evidence="1 3" id="KW-0732">Signal</keyword>
<feature type="chain" id="PRO_5045049601" evidence="3">
    <location>
        <begin position="30"/>
        <end position="338"/>
    </location>
</feature>
<protein>
    <submittedName>
        <fullName evidence="5">Trypsin-like serine protease</fullName>
    </submittedName>
</protein>
<evidence type="ECO:0000256" key="2">
    <source>
        <dbReference type="ARBA" id="ARBA00022825"/>
    </source>
</evidence>
<evidence type="ECO:0000313" key="5">
    <source>
        <dbReference type="EMBL" id="MBS9338026.1"/>
    </source>
</evidence>
<keyword evidence="2" id="KW-0720">Serine protease</keyword>
<dbReference type="Proteomes" id="UP001519504">
    <property type="component" value="Unassembled WGS sequence"/>
</dbReference>
<keyword evidence="6" id="KW-1185">Reference proteome</keyword>
<dbReference type="InterPro" id="IPR001314">
    <property type="entry name" value="Peptidase_S1A"/>
</dbReference>
<accession>A0ABS5R074</accession>
<dbReference type="InterPro" id="IPR001254">
    <property type="entry name" value="Trypsin_dom"/>
</dbReference>
<evidence type="ECO:0000256" key="1">
    <source>
        <dbReference type="ARBA" id="ARBA00022729"/>
    </source>
</evidence>
<evidence type="ECO:0000259" key="4">
    <source>
        <dbReference type="PROSITE" id="PS50240"/>
    </source>
</evidence>